<evidence type="ECO:0000256" key="6">
    <source>
        <dbReference type="ARBA" id="ARBA00023015"/>
    </source>
</evidence>
<dbReference type="PANTHER" id="PTHR31571:SF2">
    <property type="entry name" value="HISTONE ACETYLTRANSFERASE RTT109"/>
    <property type="match status" value="1"/>
</dbReference>
<keyword evidence="8" id="KW-0539">Nucleus</keyword>
<dbReference type="GeneID" id="91992626"/>
<evidence type="ECO:0000256" key="9">
    <source>
        <dbReference type="ARBA" id="ARBA00048940"/>
    </source>
</evidence>
<sequence>MLIPSHLRDHLIHSLSPLPNTHPLGLTVLASQPKRTRDLFPHAVHPPKCAQQEWLVVLDSEMGTDKATVQGQGENKSEENPRVLIAAISAHLYTFSSSTPSILYISKVDSSGYSSSTTPLPLTRHLIRAFILYFLAECPALRVQLFARAQRQYLFANSADWKGKKVLGGAGLCKWWKGVYENVASSWAASPGSGPAEPAGSAASAGLELEEKKQNMKLGFILPGYDEQEAKTLLGAGRPLPKGMHWTYTPPFTSPLIPSPSSPSVSGSGSGTRVSLATLIPSLPDDPKTRFLEELVSEHPRPPNTSKSSTTTTTTSSTTTEKKQGGQEESKSEPEPESESGSGNGNGPDKRQGGGKEGKKTRKEHEAEEDAAQRTFAENILHAVGIAEFWERMGFRQECASGDVTGFFTLEAGSVLGMGLERKHASGESSPATTTTATAKNALALLPQAITERLLAALTNLDFANPALAVEGSTIWLEQTHSIVAGEVGEAGWEVCVARIEAKAGQAGQARSVTVAGAERIGEGVRKREEVVTMLQPRKKKKIVQ</sequence>
<dbReference type="EC" id="2.3.1.48" evidence="2"/>
<protein>
    <recommendedName>
        <fullName evidence="2">histone acetyltransferase</fullName>
        <ecNumber evidence="2">2.3.1.48</ecNumber>
    </recommendedName>
</protein>
<name>A0ABR3BK22_9TREE</name>
<evidence type="ECO:0000256" key="5">
    <source>
        <dbReference type="ARBA" id="ARBA00022990"/>
    </source>
</evidence>
<gene>
    <name evidence="11" type="ORF">I308_105771</name>
</gene>
<comment type="subcellular location">
    <subcellularLocation>
        <location evidence="1">Nucleus</location>
    </subcellularLocation>
</comment>
<evidence type="ECO:0000256" key="1">
    <source>
        <dbReference type="ARBA" id="ARBA00004123"/>
    </source>
</evidence>
<keyword evidence="7" id="KW-0804">Transcription</keyword>
<keyword evidence="12" id="KW-1185">Reference proteome</keyword>
<feature type="region of interest" description="Disordered" evidence="10">
    <location>
        <begin position="296"/>
        <end position="374"/>
    </location>
</feature>
<dbReference type="SMART" id="SM01250">
    <property type="entry name" value="KAT11"/>
    <property type="match status" value="1"/>
</dbReference>
<reference evidence="12" key="1">
    <citation type="submission" date="2015-01" db="EMBL/GenBank/DDBJ databases">
        <title>The Genome Sequence of Cryptococcus gattii MMRL2647.</title>
        <authorList>
            <consortium name="The Broad Institute Genomics Platform"/>
            <person name="Cuomo C."/>
            <person name="Litvintseva A."/>
            <person name="Chen Y."/>
            <person name="Heitman J."/>
            <person name="Sun S."/>
            <person name="Springer D."/>
            <person name="Dromer F."/>
            <person name="Young S."/>
            <person name="Zeng Q."/>
            <person name="Gargeya S."/>
            <person name="Abouelleil A."/>
            <person name="Alvarado L."/>
            <person name="Chapman S.B."/>
            <person name="Gainer-Dewar J."/>
            <person name="Goldberg J."/>
            <person name="Griggs A."/>
            <person name="Gujja S."/>
            <person name="Hansen M."/>
            <person name="Howarth C."/>
            <person name="Imamovic A."/>
            <person name="Larimer J."/>
            <person name="Murphy C."/>
            <person name="Naylor J."/>
            <person name="Pearson M."/>
            <person name="Priest M."/>
            <person name="Roberts A."/>
            <person name="Saif S."/>
            <person name="Shea T."/>
            <person name="Sykes S."/>
            <person name="Wortman J."/>
            <person name="Nusbaum C."/>
            <person name="Birren B."/>
        </authorList>
    </citation>
    <scope>NUCLEOTIDE SEQUENCE [LARGE SCALE GENOMIC DNA]</scope>
    <source>
        <strain evidence="12">IND107</strain>
    </source>
</reference>
<dbReference type="EMBL" id="ATAM02000011">
    <property type="protein sequence ID" value="KAL0242142.1"/>
    <property type="molecule type" value="Genomic_DNA"/>
</dbReference>
<keyword evidence="5" id="KW-0007">Acetylation</keyword>
<dbReference type="RefSeq" id="XP_066611524.1">
    <property type="nucleotide sequence ID" value="XM_066760220.1"/>
</dbReference>
<dbReference type="PROSITE" id="PS51728">
    <property type="entry name" value="RTT109_HAT"/>
    <property type="match status" value="1"/>
</dbReference>
<evidence type="ECO:0000313" key="12">
    <source>
        <dbReference type="Proteomes" id="UP000054399"/>
    </source>
</evidence>
<evidence type="ECO:0000313" key="11">
    <source>
        <dbReference type="EMBL" id="KAL0242142.1"/>
    </source>
</evidence>
<proteinExistence type="predicted"/>
<keyword evidence="3" id="KW-0808">Transferase</keyword>
<evidence type="ECO:0000256" key="10">
    <source>
        <dbReference type="SAM" id="MobiDB-lite"/>
    </source>
</evidence>
<evidence type="ECO:0000256" key="2">
    <source>
        <dbReference type="ARBA" id="ARBA00013184"/>
    </source>
</evidence>
<keyword evidence="4" id="KW-0227">DNA damage</keyword>
<evidence type="ECO:0000256" key="7">
    <source>
        <dbReference type="ARBA" id="ARBA00023163"/>
    </source>
</evidence>
<dbReference type="PANTHER" id="PTHR31571">
    <property type="entry name" value="ALTERED INHERITANCE OF MITOCHONDRIA PROTEIN 6"/>
    <property type="match status" value="1"/>
</dbReference>
<dbReference type="InterPro" id="IPR051236">
    <property type="entry name" value="HAT_RTT109-like"/>
</dbReference>
<organism evidence="11 12">
    <name type="scientific">Cryptococcus tetragattii IND107</name>
    <dbReference type="NCBI Taxonomy" id="1296105"/>
    <lineage>
        <taxon>Eukaryota</taxon>
        <taxon>Fungi</taxon>
        <taxon>Dikarya</taxon>
        <taxon>Basidiomycota</taxon>
        <taxon>Agaricomycotina</taxon>
        <taxon>Tremellomycetes</taxon>
        <taxon>Tremellales</taxon>
        <taxon>Cryptococcaceae</taxon>
        <taxon>Cryptococcus</taxon>
        <taxon>Cryptococcus gattii species complex</taxon>
    </lineage>
</organism>
<dbReference type="InterPro" id="IPR013178">
    <property type="entry name" value="Histone_AcTrfase_Rtt109/CBP"/>
</dbReference>
<feature type="compositionally biased region" description="Basic and acidic residues" evidence="10">
    <location>
        <begin position="348"/>
        <end position="366"/>
    </location>
</feature>
<evidence type="ECO:0000256" key="3">
    <source>
        <dbReference type="ARBA" id="ARBA00022679"/>
    </source>
</evidence>
<reference evidence="11 12" key="2">
    <citation type="submission" date="2024-01" db="EMBL/GenBank/DDBJ databases">
        <title>Comparative genomics of Cryptococcus and Kwoniella reveals pathogenesis evolution and contrasting modes of karyotype evolution via chromosome fusion or intercentromeric recombination.</title>
        <authorList>
            <person name="Coelho M.A."/>
            <person name="David-Palma M."/>
            <person name="Shea T."/>
            <person name="Bowers K."/>
            <person name="Mcginley-Smith S."/>
            <person name="Mohammad A.W."/>
            <person name="Gnirke A."/>
            <person name="Yurkov A.M."/>
            <person name="Nowrousian M."/>
            <person name="Sun S."/>
            <person name="Cuomo C.A."/>
            <person name="Heitman J."/>
        </authorList>
    </citation>
    <scope>NUCLEOTIDE SEQUENCE [LARGE SCALE GENOMIC DNA]</scope>
    <source>
        <strain evidence="11 12">IND107</strain>
    </source>
</reference>
<dbReference type="Proteomes" id="UP000054399">
    <property type="component" value="Unassembled WGS sequence"/>
</dbReference>
<feature type="compositionally biased region" description="Low complexity" evidence="10">
    <location>
        <begin position="305"/>
        <end position="319"/>
    </location>
</feature>
<comment type="catalytic activity">
    <reaction evidence="9">
        <text>L-lysyl-[histone] + acetyl-CoA = N(6)-acetyl-L-lysyl-[histone] + CoA + H(+)</text>
        <dbReference type="Rhea" id="RHEA:21992"/>
        <dbReference type="Rhea" id="RHEA-COMP:9845"/>
        <dbReference type="Rhea" id="RHEA-COMP:11338"/>
        <dbReference type="ChEBI" id="CHEBI:15378"/>
        <dbReference type="ChEBI" id="CHEBI:29969"/>
        <dbReference type="ChEBI" id="CHEBI:57287"/>
        <dbReference type="ChEBI" id="CHEBI:57288"/>
        <dbReference type="ChEBI" id="CHEBI:61930"/>
        <dbReference type="EC" id="2.3.1.48"/>
    </reaction>
    <physiologicalReaction direction="left-to-right" evidence="9">
        <dbReference type="Rhea" id="RHEA:21993"/>
    </physiologicalReaction>
</comment>
<accession>A0ABR3BK22</accession>
<dbReference type="Pfam" id="PF08214">
    <property type="entry name" value="HAT_KAT11"/>
    <property type="match status" value="1"/>
</dbReference>
<evidence type="ECO:0000256" key="4">
    <source>
        <dbReference type="ARBA" id="ARBA00022763"/>
    </source>
</evidence>
<feature type="compositionally biased region" description="Basic and acidic residues" evidence="10">
    <location>
        <begin position="320"/>
        <end position="334"/>
    </location>
</feature>
<keyword evidence="6" id="KW-0805">Transcription regulation</keyword>
<dbReference type="InterPro" id="IPR016849">
    <property type="entry name" value="Rtt109"/>
</dbReference>
<comment type="caution">
    <text evidence="11">The sequence shown here is derived from an EMBL/GenBank/DDBJ whole genome shotgun (WGS) entry which is preliminary data.</text>
</comment>
<evidence type="ECO:0000256" key="8">
    <source>
        <dbReference type="ARBA" id="ARBA00023242"/>
    </source>
</evidence>